<dbReference type="InterPro" id="IPR058120">
    <property type="entry name" value="MADS7"/>
</dbReference>
<sequence>MESNKEYFNRKEPVPEEINPSIPAFGNRIYGDQTLYEYLLEFLLVFVSRKEKDNKELCFKFHNFNSEEFRYFPNPRVGLKRFIFYKNSKSDTKYEIDNLFYEQFKIELNKHIQSSQNENIEDIIQEFLYGFSAVLKTRSWYAQSLLPLVPEMIFSETIGNKDNRKSLHTLFSNSDKSPTECETTFNTTQHAFLARGGEIYYLHIFLGLNNDLNRKLHLEKLLNTLLNNKYLSNLTNFLENIWEEYLNPDNYTDLLSNGSLYFIPNIYKKRGIESVNELINLLSCNIDNFKKLELFAHGMMLQIFRMLHERALEKTSKLPLWVLDIANDSTVKKLAVNSYDDFENSIEDILKSNIKKDTNDKFISSLKEGKKHSINLIRKLGKEIGFIIPIKGANMRMTLSENLIKFLVLSIVKPNEKMEFHTFLDKLYDKFGIVIGSFHGEKYLKENNLDRELAGYFHKNKYAFQELLKKIGFLRDLSDATSIVENPYDNIEECNDL</sequence>
<evidence type="ECO:0008006" key="3">
    <source>
        <dbReference type="Google" id="ProtNLM"/>
    </source>
</evidence>
<dbReference type="OrthoDB" id="1550253at2"/>
<accession>A0A1T4NMA7</accession>
<dbReference type="AlphaFoldDB" id="A0A1T4NMA7"/>
<dbReference type="EMBL" id="FUWX01000011">
    <property type="protein sequence ID" value="SJZ80399.1"/>
    <property type="molecule type" value="Genomic_DNA"/>
</dbReference>
<dbReference type="Pfam" id="PF26611">
    <property type="entry name" value="MAD7"/>
    <property type="match status" value="1"/>
</dbReference>
<evidence type="ECO:0000313" key="1">
    <source>
        <dbReference type="EMBL" id="SJZ80399.1"/>
    </source>
</evidence>
<dbReference type="Proteomes" id="UP000191153">
    <property type="component" value="Unassembled WGS sequence"/>
</dbReference>
<proteinExistence type="predicted"/>
<keyword evidence="2" id="KW-1185">Reference proteome</keyword>
<name>A0A1T4NMA7_9FUSO</name>
<dbReference type="RefSeq" id="WP_078694075.1">
    <property type="nucleotide sequence ID" value="NZ_FUWX01000011.1"/>
</dbReference>
<organism evidence="1 2">
    <name type="scientific">Cetobacterium ceti</name>
    <dbReference type="NCBI Taxonomy" id="180163"/>
    <lineage>
        <taxon>Bacteria</taxon>
        <taxon>Fusobacteriati</taxon>
        <taxon>Fusobacteriota</taxon>
        <taxon>Fusobacteriia</taxon>
        <taxon>Fusobacteriales</taxon>
        <taxon>Fusobacteriaceae</taxon>
        <taxon>Cetobacterium</taxon>
    </lineage>
</organism>
<evidence type="ECO:0000313" key="2">
    <source>
        <dbReference type="Proteomes" id="UP000191153"/>
    </source>
</evidence>
<reference evidence="1 2" key="1">
    <citation type="submission" date="2017-02" db="EMBL/GenBank/DDBJ databases">
        <authorList>
            <person name="Peterson S.W."/>
        </authorList>
    </citation>
    <scope>NUCLEOTIDE SEQUENCE [LARGE SCALE GENOMIC DNA]</scope>
    <source>
        <strain evidence="1 2">ATCC 700028</strain>
    </source>
</reference>
<gene>
    <name evidence="1" type="ORF">SAMN02745174_01589</name>
</gene>
<dbReference type="STRING" id="180163.SAMN02745174_01589"/>
<protein>
    <recommendedName>
        <fullName evidence="3">DNA phosphorothioation-dependent restriction protein DptG</fullName>
    </recommendedName>
</protein>